<evidence type="ECO:0000256" key="6">
    <source>
        <dbReference type="ARBA" id="ARBA00023146"/>
    </source>
</evidence>
<comment type="similarity">
    <text evidence="7">Belongs to the class-I aminoacyl-tRNA synthetase family. GluQ subfamily.</text>
</comment>
<dbReference type="EMBL" id="BQKC01000001">
    <property type="protein sequence ID" value="GJM56120.1"/>
    <property type="molecule type" value="Genomic_DNA"/>
</dbReference>
<dbReference type="Pfam" id="PF00749">
    <property type="entry name" value="tRNA-synt_1c"/>
    <property type="match status" value="1"/>
</dbReference>
<accession>A0AAV5B3G1</accession>
<dbReference type="PANTHER" id="PTHR43311:SF1">
    <property type="entry name" value="GLUTAMYL-Q TRNA(ASP) SYNTHETASE"/>
    <property type="match status" value="1"/>
</dbReference>
<dbReference type="AlphaFoldDB" id="A0AAV5B3G1"/>
<evidence type="ECO:0000259" key="9">
    <source>
        <dbReference type="Pfam" id="PF00749"/>
    </source>
</evidence>
<proteinExistence type="inferred from homology"/>
<feature type="binding site" evidence="7">
    <location>
        <position position="245"/>
    </location>
    <ligand>
        <name>ATP</name>
        <dbReference type="ChEBI" id="CHEBI:30616"/>
    </ligand>
</feature>
<feature type="domain" description="Glutamyl/glutaminyl-tRNA synthetase class Ib catalytic" evidence="9">
    <location>
        <begin position="3"/>
        <end position="269"/>
    </location>
</feature>
<dbReference type="HAMAP" id="MF_01428">
    <property type="entry name" value="Glu_Q_tRNA_synth"/>
    <property type="match status" value="1"/>
</dbReference>
<dbReference type="GO" id="GO:0005829">
    <property type="term" value="C:cytosol"/>
    <property type="evidence" value="ECO:0007669"/>
    <property type="project" value="TreeGrafter"/>
</dbReference>
<dbReference type="GO" id="GO:0006424">
    <property type="term" value="P:glutamyl-tRNA aminoacylation"/>
    <property type="evidence" value="ECO:0007669"/>
    <property type="project" value="InterPro"/>
</dbReference>
<keyword evidence="4 7" id="KW-0862">Zinc</keyword>
<keyword evidence="1 7" id="KW-0436">Ligase</keyword>
<dbReference type="NCBIfam" id="TIGR03838">
    <property type="entry name" value="queuosine_YadB"/>
    <property type="match status" value="1"/>
</dbReference>
<evidence type="ECO:0000256" key="5">
    <source>
        <dbReference type="ARBA" id="ARBA00022840"/>
    </source>
</evidence>
<dbReference type="RefSeq" id="WP_265591042.1">
    <property type="nucleotide sequence ID" value="NZ_BQKC01000001.1"/>
</dbReference>
<keyword evidence="3 7" id="KW-0547">Nucleotide-binding</keyword>
<dbReference type="PANTHER" id="PTHR43311">
    <property type="entry name" value="GLUTAMATE--TRNA LIGASE"/>
    <property type="match status" value="1"/>
</dbReference>
<feature type="short sequence motif" description="'KMSKS' region" evidence="7">
    <location>
        <begin position="242"/>
        <end position="246"/>
    </location>
</feature>
<dbReference type="InterPro" id="IPR020058">
    <property type="entry name" value="Glu/Gln-tRNA-synth_Ib_cat-dom"/>
</dbReference>
<evidence type="ECO:0000313" key="11">
    <source>
        <dbReference type="Proteomes" id="UP001055025"/>
    </source>
</evidence>
<keyword evidence="6 7" id="KW-0030">Aminoacyl-tRNA synthetase</keyword>
<dbReference type="InterPro" id="IPR000924">
    <property type="entry name" value="Glu/Gln-tRNA-synth"/>
</dbReference>
<evidence type="ECO:0000256" key="1">
    <source>
        <dbReference type="ARBA" id="ARBA00022598"/>
    </source>
</evidence>
<comment type="caution">
    <text evidence="10">The sequence shown here is derived from an EMBL/GenBank/DDBJ whole genome shotgun (WGS) entry which is preliminary data.</text>
</comment>
<organism evidence="10 11">
    <name type="scientific">Granulimonas faecalis</name>
    <dbReference type="NCBI Taxonomy" id="2894155"/>
    <lineage>
        <taxon>Bacteria</taxon>
        <taxon>Bacillati</taxon>
        <taxon>Actinomycetota</taxon>
        <taxon>Coriobacteriia</taxon>
        <taxon>Coriobacteriales</taxon>
        <taxon>Kribbibacteriaceae</taxon>
        <taxon>Granulimonas</taxon>
    </lineage>
</organism>
<dbReference type="GO" id="GO:0005524">
    <property type="term" value="F:ATP binding"/>
    <property type="evidence" value="ECO:0007669"/>
    <property type="project" value="UniProtKB-KW"/>
</dbReference>
<evidence type="ECO:0000256" key="3">
    <source>
        <dbReference type="ARBA" id="ARBA00022741"/>
    </source>
</evidence>
<dbReference type="GO" id="GO:0008270">
    <property type="term" value="F:zinc ion binding"/>
    <property type="evidence" value="ECO:0007669"/>
    <property type="project" value="UniProtKB-UniRule"/>
</dbReference>
<dbReference type="SUPFAM" id="SSF52374">
    <property type="entry name" value="Nucleotidylyl transferase"/>
    <property type="match status" value="1"/>
</dbReference>
<keyword evidence="8" id="KW-0648">Protein biosynthesis</keyword>
<feature type="short sequence motif" description="'HIGH' region" evidence="7">
    <location>
        <begin position="6"/>
        <end position="16"/>
    </location>
</feature>
<keyword evidence="5 7" id="KW-0067">ATP-binding</keyword>
<dbReference type="GO" id="GO:0004818">
    <property type="term" value="F:glutamate-tRNA ligase activity"/>
    <property type="evidence" value="ECO:0007669"/>
    <property type="project" value="TreeGrafter"/>
</dbReference>
<dbReference type="InterPro" id="IPR049940">
    <property type="entry name" value="GluQ/Sye"/>
</dbReference>
<dbReference type="PRINTS" id="PR00987">
    <property type="entry name" value="TRNASYNTHGLU"/>
</dbReference>
<feature type="binding site" evidence="7">
    <location>
        <position position="117"/>
    </location>
    <ligand>
        <name>Zn(2+)</name>
        <dbReference type="ChEBI" id="CHEBI:29105"/>
    </ligand>
</feature>
<comment type="function">
    <text evidence="7">Catalyzes the tRNA-independent activation of glutamate in presence of ATP and the subsequent transfer of glutamate onto a tRNA(Asp). Glutamate is transferred on the 2-amino-5-(4,5-dihydroxy-2-cyclopenten-1-yl) moiety of the queuosine in the wobble position of the QUC anticodon.</text>
</comment>
<keyword evidence="11" id="KW-1185">Reference proteome</keyword>
<dbReference type="Gene3D" id="3.40.50.620">
    <property type="entry name" value="HUPs"/>
    <property type="match status" value="1"/>
</dbReference>
<feature type="binding site" evidence="7">
    <location>
        <position position="186"/>
    </location>
    <ligand>
        <name>L-glutamate</name>
        <dbReference type="ChEBI" id="CHEBI:29985"/>
    </ligand>
</feature>
<feature type="binding site" evidence="7">
    <location>
        <position position="95"/>
    </location>
    <ligand>
        <name>Zn(2+)</name>
        <dbReference type="ChEBI" id="CHEBI:29105"/>
    </ligand>
</feature>
<dbReference type="Proteomes" id="UP001055025">
    <property type="component" value="Unassembled WGS sequence"/>
</dbReference>
<dbReference type="EC" id="6.1.1.-" evidence="7"/>
<dbReference type="InterPro" id="IPR022380">
    <property type="entry name" value="Glu-Q_tRNA(Asp)_Synthase"/>
</dbReference>
<dbReference type="NCBIfam" id="NF004314">
    <property type="entry name" value="PRK05710.1-3"/>
    <property type="match status" value="1"/>
</dbReference>
<protein>
    <recommendedName>
        <fullName evidence="7">Glutamyl-Q tRNA(Asp) synthetase</fullName>
        <shortName evidence="7">Glu-Q-RSs</shortName>
        <ecNumber evidence="7">6.1.1.-</ecNumber>
    </recommendedName>
</protein>
<keyword evidence="2 7" id="KW-0479">Metal-binding</keyword>
<feature type="binding site" evidence="7">
    <location>
        <position position="204"/>
    </location>
    <ligand>
        <name>L-glutamate</name>
        <dbReference type="ChEBI" id="CHEBI:29985"/>
    </ligand>
</feature>
<dbReference type="PROSITE" id="PS00178">
    <property type="entry name" value="AA_TRNA_LIGASE_I"/>
    <property type="match status" value="1"/>
</dbReference>
<evidence type="ECO:0000256" key="2">
    <source>
        <dbReference type="ARBA" id="ARBA00022723"/>
    </source>
</evidence>
<gene>
    <name evidence="7 10" type="primary">gluQ</name>
    <name evidence="10" type="ORF">ATOP_17750</name>
</gene>
<name>A0AAV5B3G1_9ACTN</name>
<reference evidence="10" key="1">
    <citation type="journal article" date="2022" name="Int. J. Syst. Evol. Microbiol.">
        <title>Granulimonas faecalis gen. nov., sp. nov., and Leptogranulimonas caecicola gen. nov., sp. nov., novel lactate-producing Atopobiaceae bacteria isolated from mouse intestines, and an emended description of the family Atopobiaceae.</title>
        <authorList>
            <person name="Morinaga K."/>
            <person name="Kusada H."/>
            <person name="Sakamoto S."/>
            <person name="Murakami T."/>
            <person name="Toyoda A."/>
            <person name="Mori H."/>
            <person name="Meng X.Y."/>
            <person name="Takashino M."/>
            <person name="Murotomi K."/>
            <person name="Tamaki H."/>
        </authorList>
    </citation>
    <scope>NUCLEOTIDE SEQUENCE</scope>
    <source>
        <strain evidence="10">OPF53</strain>
    </source>
</reference>
<feature type="binding site" evidence="7">
    <location>
        <position position="121"/>
    </location>
    <ligand>
        <name>Zn(2+)</name>
        <dbReference type="ChEBI" id="CHEBI:29105"/>
    </ligand>
</feature>
<evidence type="ECO:0000313" key="10">
    <source>
        <dbReference type="EMBL" id="GJM56120.1"/>
    </source>
</evidence>
<dbReference type="InterPro" id="IPR001412">
    <property type="entry name" value="aa-tRNA-synth_I_CS"/>
</dbReference>
<feature type="binding site" evidence="7">
    <location>
        <position position="39"/>
    </location>
    <ligand>
        <name>L-glutamate</name>
        <dbReference type="ChEBI" id="CHEBI:29985"/>
    </ligand>
</feature>
<dbReference type="InterPro" id="IPR014729">
    <property type="entry name" value="Rossmann-like_a/b/a_fold"/>
</dbReference>
<evidence type="ECO:0000256" key="7">
    <source>
        <dbReference type="HAMAP-Rule" id="MF_01428"/>
    </source>
</evidence>
<evidence type="ECO:0000256" key="4">
    <source>
        <dbReference type="ARBA" id="ARBA00022833"/>
    </source>
</evidence>
<dbReference type="NCBIfam" id="NF004315">
    <property type="entry name" value="PRK05710.1-4"/>
    <property type="match status" value="1"/>
</dbReference>
<feature type="binding site" evidence="7">
    <location>
        <position position="97"/>
    </location>
    <ligand>
        <name>Zn(2+)</name>
        <dbReference type="ChEBI" id="CHEBI:29105"/>
    </ligand>
</feature>
<evidence type="ECO:0000256" key="8">
    <source>
        <dbReference type="RuleBase" id="RU363037"/>
    </source>
</evidence>
<comment type="cofactor">
    <cofactor evidence="7">
        <name>Zn(2+)</name>
        <dbReference type="ChEBI" id="CHEBI:29105"/>
    </cofactor>
    <text evidence="7">Binds 1 zinc ion per subunit.</text>
</comment>
<dbReference type="GO" id="GO:0006400">
    <property type="term" value="P:tRNA modification"/>
    <property type="evidence" value="ECO:0007669"/>
    <property type="project" value="InterPro"/>
</dbReference>
<sequence length="309" mass="33190">MGRFAPSPSGRMHLGNAFSALMTWLGARSRGGSVVMRVEDLDPRCQVPGRAEAIMDDLRWLGLDWDGDPVFQSRRGDAYDEALARLAGLGLTYLCFCTRAELHAASAPHASDGTYVYAGTCRGLSAEEVARRSAVRAPAVRLAVPDADDPAGTVEVDDLVAGRHREVLARECGDFLVRRSDGVTAYQLAVVVDDAAMGVTQVVRGRDLLGSAARQRYLQRLLGLPEVEYAHVPLLMAADGRRLSKRDGDLDLGAIRARGVRPETVVGRLAHAAGLTDSDAPTTPTELLQGFSWDPLRGRGDIPCDGITT</sequence>
<feature type="binding site" evidence="7">
    <location>
        <begin position="3"/>
        <end position="7"/>
    </location>
    <ligand>
        <name>L-glutamate</name>
        <dbReference type="ChEBI" id="CHEBI:29985"/>
    </ligand>
</feature>